<dbReference type="CDD" id="cd03225">
    <property type="entry name" value="ABC_cobalt_CbiO_domain1"/>
    <property type="match status" value="1"/>
</dbReference>
<keyword evidence="2" id="KW-0547">Nucleotide-binding</keyword>
<sequence>MEEIIRVDNLSFGYPDGQPALTNVNLTIYRGETVALIGPNGAGKSTLLLHLNGILHSDGVVKVFGRAVDDKNLRWVRSKVGLVFQNPDDQLFSPTVFDDVAL</sequence>
<protein>
    <recommendedName>
        <fullName evidence="4">ABC transporter domain-containing protein</fullName>
    </recommendedName>
</protein>
<dbReference type="InterPro" id="IPR015856">
    <property type="entry name" value="ABC_transpr_CbiO/EcfA_su"/>
</dbReference>
<evidence type="ECO:0000256" key="1">
    <source>
        <dbReference type="ARBA" id="ARBA00022448"/>
    </source>
</evidence>
<dbReference type="InterPro" id="IPR027417">
    <property type="entry name" value="P-loop_NTPase"/>
</dbReference>
<dbReference type="PANTHER" id="PTHR43553">
    <property type="entry name" value="HEAVY METAL TRANSPORTER"/>
    <property type="match status" value="1"/>
</dbReference>
<dbReference type="GO" id="GO:0005524">
    <property type="term" value="F:ATP binding"/>
    <property type="evidence" value="ECO:0007669"/>
    <property type="project" value="UniProtKB-KW"/>
</dbReference>
<keyword evidence="1" id="KW-0813">Transport</keyword>
<dbReference type="PANTHER" id="PTHR43553:SF24">
    <property type="entry name" value="ENERGY-COUPLING FACTOR TRANSPORTER ATP-BINDING PROTEIN ECFA1"/>
    <property type="match status" value="1"/>
</dbReference>
<dbReference type="Pfam" id="PF00005">
    <property type="entry name" value="ABC_tran"/>
    <property type="match status" value="1"/>
</dbReference>
<evidence type="ECO:0000259" key="4">
    <source>
        <dbReference type="Pfam" id="PF00005"/>
    </source>
</evidence>
<dbReference type="InterPro" id="IPR003439">
    <property type="entry name" value="ABC_transporter-like_ATP-bd"/>
</dbReference>
<dbReference type="GO" id="GO:0043190">
    <property type="term" value="C:ATP-binding cassette (ABC) transporter complex"/>
    <property type="evidence" value="ECO:0007669"/>
    <property type="project" value="TreeGrafter"/>
</dbReference>
<organism evidence="5">
    <name type="scientific">marine sediment metagenome</name>
    <dbReference type="NCBI Taxonomy" id="412755"/>
    <lineage>
        <taxon>unclassified sequences</taxon>
        <taxon>metagenomes</taxon>
        <taxon>ecological metagenomes</taxon>
    </lineage>
</organism>
<proteinExistence type="predicted"/>
<dbReference type="EMBL" id="BART01036631">
    <property type="protein sequence ID" value="GAH12913.1"/>
    <property type="molecule type" value="Genomic_DNA"/>
</dbReference>
<feature type="non-terminal residue" evidence="5">
    <location>
        <position position="102"/>
    </location>
</feature>
<name>X1EWB2_9ZZZZ</name>
<feature type="domain" description="ABC transporter" evidence="4">
    <location>
        <begin position="21"/>
        <end position="92"/>
    </location>
</feature>
<accession>X1EWB2</accession>
<gene>
    <name evidence="5" type="ORF">S01H4_61681</name>
</gene>
<reference evidence="5" key="1">
    <citation type="journal article" date="2014" name="Front. Microbiol.">
        <title>High frequency of phylogenetically diverse reductive dehalogenase-homologous genes in deep subseafloor sedimentary metagenomes.</title>
        <authorList>
            <person name="Kawai M."/>
            <person name="Futagami T."/>
            <person name="Toyoda A."/>
            <person name="Takaki Y."/>
            <person name="Nishi S."/>
            <person name="Hori S."/>
            <person name="Arai W."/>
            <person name="Tsubouchi T."/>
            <person name="Morono Y."/>
            <person name="Uchiyama I."/>
            <person name="Ito T."/>
            <person name="Fujiyama A."/>
            <person name="Inagaki F."/>
            <person name="Takami H."/>
        </authorList>
    </citation>
    <scope>NUCLEOTIDE SEQUENCE</scope>
    <source>
        <strain evidence="5">Expedition CK06-06</strain>
    </source>
</reference>
<dbReference type="InterPro" id="IPR050095">
    <property type="entry name" value="ECF_ABC_transporter_ATP-bd"/>
</dbReference>
<dbReference type="GO" id="GO:0016887">
    <property type="term" value="F:ATP hydrolysis activity"/>
    <property type="evidence" value="ECO:0007669"/>
    <property type="project" value="InterPro"/>
</dbReference>
<keyword evidence="3" id="KW-0067">ATP-binding</keyword>
<dbReference type="AlphaFoldDB" id="X1EWB2"/>
<dbReference type="GO" id="GO:0042626">
    <property type="term" value="F:ATPase-coupled transmembrane transporter activity"/>
    <property type="evidence" value="ECO:0007669"/>
    <property type="project" value="TreeGrafter"/>
</dbReference>
<evidence type="ECO:0000256" key="2">
    <source>
        <dbReference type="ARBA" id="ARBA00022741"/>
    </source>
</evidence>
<dbReference type="Gene3D" id="3.40.50.300">
    <property type="entry name" value="P-loop containing nucleotide triphosphate hydrolases"/>
    <property type="match status" value="1"/>
</dbReference>
<dbReference type="SUPFAM" id="SSF52540">
    <property type="entry name" value="P-loop containing nucleoside triphosphate hydrolases"/>
    <property type="match status" value="1"/>
</dbReference>
<comment type="caution">
    <text evidence="5">The sequence shown here is derived from an EMBL/GenBank/DDBJ whole genome shotgun (WGS) entry which is preliminary data.</text>
</comment>
<evidence type="ECO:0000313" key="5">
    <source>
        <dbReference type="EMBL" id="GAH12913.1"/>
    </source>
</evidence>
<evidence type="ECO:0000256" key="3">
    <source>
        <dbReference type="ARBA" id="ARBA00022840"/>
    </source>
</evidence>